<dbReference type="Pfam" id="PF00177">
    <property type="entry name" value="Ribosomal_S7"/>
    <property type="match status" value="1"/>
</dbReference>
<dbReference type="InterPro" id="IPR036823">
    <property type="entry name" value="Ribosomal_uS7_dom_sf"/>
</dbReference>
<keyword evidence="2 6" id="KW-0689">Ribosomal protein</keyword>
<dbReference type="Gene3D" id="1.10.455.10">
    <property type="entry name" value="Ribosomal protein S7 domain"/>
    <property type="match status" value="1"/>
</dbReference>
<dbReference type="InterPro" id="IPR023798">
    <property type="entry name" value="Ribosomal_uS7_dom"/>
</dbReference>
<dbReference type="Proteomes" id="UP000233649">
    <property type="component" value="Unassembled WGS sequence"/>
</dbReference>
<evidence type="ECO:0000313" key="6">
    <source>
        <dbReference type="EMBL" id="PKH44617.1"/>
    </source>
</evidence>
<proteinExistence type="inferred from homology"/>
<dbReference type="EMBL" id="PHFD01000460">
    <property type="protein sequence ID" value="PKH44617.1"/>
    <property type="molecule type" value="Genomic_DNA"/>
</dbReference>
<feature type="non-terminal residue" evidence="6">
    <location>
        <position position="1"/>
    </location>
</feature>
<evidence type="ECO:0000256" key="4">
    <source>
        <dbReference type="ARBA" id="ARBA00035524"/>
    </source>
</evidence>
<comment type="caution">
    <text evidence="6">The sequence shown here is derived from an EMBL/GenBank/DDBJ whole genome shotgun (WGS) entry which is preliminary data.</text>
</comment>
<gene>
    <name evidence="6" type="ORF">CVH13_01810</name>
</gene>
<sequence>PDRAQTMAMRWIIKAARKRTGKSMAERLASEMLEASREQGAAVKKREETHKMAEANRAFAHYRW</sequence>
<evidence type="ECO:0000313" key="7">
    <source>
        <dbReference type="Proteomes" id="UP000233649"/>
    </source>
</evidence>
<evidence type="ECO:0000256" key="1">
    <source>
        <dbReference type="ARBA" id="ARBA00007151"/>
    </source>
</evidence>
<dbReference type="SUPFAM" id="SSF47973">
    <property type="entry name" value="Ribosomal protein S7"/>
    <property type="match status" value="1"/>
</dbReference>
<dbReference type="GO" id="GO:1990904">
    <property type="term" value="C:ribonucleoprotein complex"/>
    <property type="evidence" value="ECO:0007669"/>
    <property type="project" value="UniProtKB-KW"/>
</dbReference>
<dbReference type="GO" id="GO:0005840">
    <property type="term" value="C:ribosome"/>
    <property type="evidence" value="ECO:0007669"/>
    <property type="project" value="UniProtKB-KW"/>
</dbReference>
<dbReference type="PANTHER" id="PTHR11205">
    <property type="entry name" value="RIBOSOMAL PROTEIN S7"/>
    <property type="match status" value="1"/>
</dbReference>
<dbReference type="InterPro" id="IPR000235">
    <property type="entry name" value="Ribosomal_uS7"/>
</dbReference>
<feature type="domain" description="Small ribosomal subunit protein uS7" evidence="5">
    <location>
        <begin position="1"/>
        <end position="57"/>
    </location>
</feature>
<dbReference type="AlphaFoldDB" id="A0A2J1DR68"/>
<evidence type="ECO:0000256" key="3">
    <source>
        <dbReference type="ARBA" id="ARBA00023274"/>
    </source>
</evidence>
<keyword evidence="3" id="KW-0687">Ribonucleoprotein</keyword>
<accession>A0A2J1DR68</accession>
<reference evidence="6 7" key="1">
    <citation type="journal article" date="2017" name="FEMS Microbiol. Ecol.">
        <title>Reconstructed genomes of novel Dehalococcoides mccartyi strains from 1,2,3,4-tetrachlorodibenzo-p-dioxin-dechlorinating enrichment cultures reveal divergent reductive dehalogenase gene profiles.</title>
        <authorList>
            <person name="Dam H.T."/>
            <person name="Vollmers J."/>
            <person name="Kaster A.K."/>
            <person name="Haggblom M.M."/>
        </authorList>
    </citation>
    <scope>NUCLEOTIDE SEQUENCE [LARGE SCALE GENOMIC DNA]</scope>
    <source>
        <strain evidence="6 7">H1-3-2.001</strain>
    </source>
</reference>
<comment type="similarity">
    <text evidence="1">Belongs to the universal ribosomal protein uS7 family.</text>
</comment>
<dbReference type="GO" id="GO:0006412">
    <property type="term" value="P:translation"/>
    <property type="evidence" value="ECO:0007669"/>
    <property type="project" value="InterPro"/>
</dbReference>
<evidence type="ECO:0000256" key="2">
    <source>
        <dbReference type="ARBA" id="ARBA00022980"/>
    </source>
</evidence>
<organism evidence="6 7">
    <name type="scientific">Dehalococcoides mccartyi</name>
    <dbReference type="NCBI Taxonomy" id="61435"/>
    <lineage>
        <taxon>Bacteria</taxon>
        <taxon>Bacillati</taxon>
        <taxon>Chloroflexota</taxon>
        <taxon>Dehalococcoidia</taxon>
        <taxon>Dehalococcoidales</taxon>
        <taxon>Dehalococcoidaceae</taxon>
        <taxon>Dehalococcoides</taxon>
    </lineage>
</organism>
<protein>
    <recommendedName>
        <fullName evidence="4">30S ribosomal protein S7</fullName>
    </recommendedName>
</protein>
<evidence type="ECO:0000259" key="5">
    <source>
        <dbReference type="Pfam" id="PF00177"/>
    </source>
</evidence>
<name>A0A2J1DR68_9CHLR</name>